<organism evidence="3">
    <name type="scientific">Drosophila persimilis</name>
    <name type="common">Fruit fly</name>
    <dbReference type="NCBI Taxonomy" id="7234"/>
    <lineage>
        <taxon>Eukaryota</taxon>
        <taxon>Metazoa</taxon>
        <taxon>Ecdysozoa</taxon>
        <taxon>Arthropoda</taxon>
        <taxon>Hexapoda</taxon>
        <taxon>Insecta</taxon>
        <taxon>Pterygota</taxon>
        <taxon>Neoptera</taxon>
        <taxon>Endopterygota</taxon>
        <taxon>Diptera</taxon>
        <taxon>Brachycera</taxon>
        <taxon>Muscomorpha</taxon>
        <taxon>Ephydroidea</taxon>
        <taxon>Drosophilidae</taxon>
        <taxon>Drosophila</taxon>
        <taxon>Sophophora</taxon>
    </lineage>
</organism>
<dbReference type="AlphaFoldDB" id="B4H4Y6"/>
<dbReference type="Proteomes" id="UP000008744">
    <property type="component" value="Unassembled WGS sequence"/>
</dbReference>
<sequence length="102" mass="11051">MLDPNGSKKSENGCHGGCRRKNGRRRMPLEQPTTPSSTRMMHMRAELGELETGMTGGSASASASAYGPQSTSTLTPNKRGGSSRQPQQNKICCITQPAWNWK</sequence>
<feature type="compositionally biased region" description="Basic and acidic residues" evidence="1">
    <location>
        <begin position="1"/>
        <end position="12"/>
    </location>
</feature>
<proteinExistence type="predicted"/>
<dbReference type="EMBL" id="CH479210">
    <property type="protein sequence ID" value="EDW32822.1"/>
    <property type="molecule type" value="Genomic_DNA"/>
</dbReference>
<feature type="compositionally biased region" description="Polar residues" evidence="1">
    <location>
        <begin position="67"/>
        <end position="90"/>
    </location>
</feature>
<dbReference type="HOGENOM" id="CLU_2308918_0_0_1"/>
<feature type="compositionally biased region" description="Basic residues" evidence="1">
    <location>
        <begin position="17"/>
        <end position="26"/>
    </location>
</feature>
<feature type="region of interest" description="Disordered" evidence="1">
    <location>
        <begin position="1"/>
        <end position="91"/>
    </location>
</feature>
<evidence type="ECO:0000313" key="2">
    <source>
        <dbReference type="EMBL" id="EDW32822.1"/>
    </source>
</evidence>
<evidence type="ECO:0000256" key="1">
    <source>
        <dbReference type="SAM" id="MobiDB-lite"/>
    </source>
</evidence>
<reference evidence="2 3" key="1">
    <citation type="journal article" date="2007" name="Nature">
        <title>Evolution of genes and genomes on the Drosophila phylogeny.</title>
        <authorList>
            <consortium name="Drosophila 12 Genomes Consortium"/>
            <person name="Clark A.G."/>
            <person name="Eisen M.B."/>
            <person name="Smith D.R."/>
            <person name="Bergman C.M."/>
            <person name="Oliver B."/>
            <person name="Markow T.A."/>
            <person name="Kaufman T.C."/>
            <person name="Kellis M."/>
            <person name="Gelbart W."/>
            <person name="Iyer V.N."/>
            <person name="Pollard D.A."/>
            <person name="Sackton T.B."/>
            <person name="Larracuente A.M."/>
            <person name="Singh N.D."/>
            <person name="Abad J.P."/>
            <person name="Abt D.N."/>
            <person name="Adryan B."/>
            <person name="Aguade M."/>
            <person name="Akashi H."/>
            <person name="Anderson W.W."/>
            <person name="Aquadro C.F."/>
            <person name="Ardell D.H."/>
            <person name="Arguello R."/>
            <person name="Artieri C.G."/>
            <person name="Barbash D.A."/>
            <person name="Barker D."/>
            <person name="Barsanti P."/>
            <person name="Batterham P."/>
            <person name="Batzoglou S."/>
            <person name="Begun D."/>
            <person name="Bhutkar A."/>
            <person name="Blanco E."/>
            <person name="Bosak S.A."/>
            <person name="Bradley R.K."/>
            <person name="Brand A.D."/>
            <person name="Brent M.R."/>
            <person name="Brooks A.N."/>
            <person name="Brown R.H."/>
            <person name="Butlin R.K."/>
            <person name="Caggese C."/>
            <person name="Calvi B.R."/>
            <person name="Bernardo de Carvalho A."/>
            <person name="Caspi A."/>
            <person name="Castrezana S."/>
            <person name="Celniker S.E."/>
            <person name="Chang J.L."/>
            <person name="Chapple C."/>
            <person name="Chatterji S."/>
            <person name="Chinwalla A."/>
            <person name="Civetta A."/>
            <person name="Clifton S.W."/>
            <person name="Comeron J.M."/>
            <person name="Costello J.C."/>
            <person name="Coyne J.A."/>
            <person name="Daub J."/>
            <person name="David R.G."/>
            <person name="Delcher A.L."/>
            <person name="Delehaunty K."/>
            <person name="Do C.B."/>
            <person name="Ebling H."/>
            <person name="Edwards K."/>
            <person name="Eickbush T."/>
            <person name="Evans J.D."/>
            <person name="Filipski A."/>
            <person name="Findeiss S."/>
            <person name="Freyhult E."/>
            <person name="Fulton L."/>
            <person name="Fulton R."/>
            <person name="Garcia A.C."/>
            <person name="Gardiner A."/>
            <person name="Garfield D.A."/>
            <person name="Garvin B.E."/>
            <person name="Gibson G."/>
            <person name="Gilbert D."/>
            <person name="Gnerre S."/>
            <person name="Godfrey J."/>
            <person name="Good R."/>
            <person name="Gotea V."/>
            <person name="Gravely B."/>
            <person name="Greenberg A.J."/>
            <person name="Griffiths-Jones S."/>
            <person name="Gross S."/>
            <person name="Guigo R."/>
            <person name="Gustafson E.A."/>
            <person name="Haerty W."/>
            <person name="Hahn M.W."/>
            <person name="Halligan D.L."/>
            <person name="Halpern A.L."/>
            <person name="Halter G.M."/>
            <person name="Han M.V."/>
            <person name="Heger A."/>
            <person name="Hillier L."/>
            <person name="Hinrichs A.S."/>
            <person name="Holmes I."/>
            <person name="Hoskins R.A."/>
            <person name="Hubisz M.J."/>
            <person name="Hultmark D."/>
            <person name="Huntley M.A."/>
            <person name="Jaffe D.B."/>
            <person name="Jagadeeshan S."/>
            <person name="Jeck W.R."/>
            <person name="Johnson J."/>
            <person name="Jones C.D."/>
            <person name="Jordan W.C."/>
            <person name="Karpen G.H."/>
            <person name="Kataoka E."/>
            <person name="Keightley P.D."/>
            <person name="Kheradpour P."/>
            <person name="Kirkness E.F."/>
            <person name="Koerich L.B."/>
            <person name="Kristiansen K."/>
            <person name="Kudrna D."/>
            <person name="Kulathinal R.J."/>
            <person name="Kumar S."/>
            <person name="Kwok R."/>
            <person name="Lander E."/>
            <person name="Langley C.H."/>
            <person name="Lapoint R."/>
            <person name="Lazzaro B.P."/>
            <person name="Lee S.J."/>
            <person name="Levesque L."/>
            <person name="Li R."/>
            <person name="Lin C.F."/>
            <person name="Lin M.F."/>
            <person name="Lindblad-Toh K."/>
            <person name="Llopart A."/>
            <person name="Long M."/>
            <person name="Low L."/>
            <person name="Lozovsky E."/>
            <person name="Lu J."/>
            <person name="Luo M."/>
            <person name="Machado C.A."/>
            <person name="Makalowski W."/>
            <person name="Marzo M."/>
            <person name="Matsuda M."/>
            <person name="Matzkin L."/>
            <person name="McAllister B."/>
            <person name="McBride C.S."/>
            <person name="McKernan B."/>
            <person name="McKernan K."/>
            <person name="Mendez-Lago M."/>
            <person name="Minx P."/>
            <person name="Mollenhauer M.U."/>
            <person name="Montooth K."/>
            <person name="Mount S.M."/>
            <person name="Mu X."/>
            <person name="Myers E."/>
            <person name="Negre B."/>
            <person name="Newfeld S."/>
            <person name="Nielsen R."/>
            <person name="Noor M.A."/>
            <person name="O'Grady P."/>
            <person name="Pachter L."/>
            <person name="Papaceit M."/>
            <person name="Parisi M.J."/>
            <person name="Parisi M."/>
            <person name="Parts L."/>
            <person name="Pedersen J.S."/>
            <person name="Pesole G."/>
            <person name="Phillippy A.M."/>
            <person name="Ponting C.P."/>
            <person name="Pop M."/>
            <person name="Porcelli D."/>
            <person name="Powell J.R."/>
            <person name="Prohaska S."/>
            <person name="Pruitt K."/>
            <person name="Puig M."/>
            <person name="Quesneville H."/>
            <person name="Ram K.R."/>
            <person name="Rand D."/>
            <person name="Rasmussen M.D."/>
            <person name="Reed L.K."/>
            <person name="Reenan R."/>
            <person name="Reily A."/>
            <person name="Remington K.A."/>
            <person name="Rieger T.T."/>
            <person name="Ritchie M.G."/>
            <person name="Robin C."/>
            <person name="Rogers Y.H."/>
            <person name="Rohde C."/>
            <person name="Rozas J."/>
            <person name="Rubenfield M.J."/>
            <person name="Ruiz A."/>
            <person name="Russo S."/>
            <person name="Salzberg S.L."/>
            <person name="Sanchez-Gracia A."/>
            <person name="Saranga D.J."/>
            <person name="Sato H."/>
            <person name="Schaeffer S.W."/>
            <person name="Schatz M.C."/>
            <person name="Schlenke T."/>
            <person name="Schwartz R."/>
            <person name="Segarra C."/>
            <person name="Singh R.S."/>
            <person name="Sirot L."/>
            <person name="Sirota M."/>
            <person name="Sisneros N.B."/>
            <person name="Smith C.D."/>
            <person name="Smith T.F."/>
            <person name="Spieth J."/>
            <person name="Stage D.E."/>
            <person name="Stark A."/>
            <person name="Stephan W."/>
            <person name="Strausberg R.L."/>
            <person name="Strempel S."/>
            <person name="Sturgill D."/>
            <person name="Sutton G."/>
            <person name="Sutton G.G."/>
            <person name="Tao W."/>
            <person name="Teichmann S."/>
            <person name="Tobari Y.N."/>
            <person name="Tomimura Y."/>
            <person name="Tsolas J.M."/>
            <person name="Valente V.L."/>
            <person name="Venter E."/>
            <person name="Venter J.C."/>
            <person name="Vicario S."/>
            <person name="Vieira F.G."/>
            <person name="Vilella A.J."/>
            <person name="Villasante A."/>
            <person name="Walenz B."/>
            <person name="Wang J."/>
            <person name="Wasserman M."/>
            <person name="Watts T."/>
            <person name="Wilson D."/>
            <person name="Wilson R.K."/>
            <person name="Wing R.A."/>
            <person name="Wolfner M.F."/>
            <person name="Wong A."/>
            <person name="Wong G.K."/>
            <person name="Wu C.I."/>
            <person name="Wu G."/>
            <person name="Yamamoto D."/>
            <person name="Yang H.P."/>
            <person name="Yang S.P."/>
            <person name="Yorke J.A."/>
            <person name="Yoshida K."/>
            <person name="Zdobnov E."/>
            <person name="Zhang P."/>
            <person name="Zhang Y."/>
            <person name="Zimin A.V."/>
            <person name="Baldwin J."/>
            <person name="Abdouelleil A."/>
            <person name="Abdulkadir J."/>
            <person name="Abebe A."/>
            <person name="Abera B."/>
            <person name="Abreu J."/>
            <person name="Acer S.C."/>
            <person name="Aftuck L."/>
            <person name="Alexander A."/>
            <person name="An P."/>
            <person name="Anderson E."/>
            <person name="Anderson S."/>
            <person name="Arachi H."/>
            <person name="Azer M."/>
            <person name="Bachantsang P."/>
            <person name="Barry A."/>
            <person name="Bayul T."/>
            <person name="Berlin A."/>
            <person name="Bessette D."/>
            <person name="Bloom T."/>
            <person name="Blye J."/>
            <person name="Boguslavskiy L."/>
            <person name="Bonnet C."/>
            <person name="Boukhgalter B."/>
            <person name="Bourzgui I."/>
            <person name="Brown A."/>
            <person name="Cahill P."/>
            <person name="Channer S."/>
            <person name="Cheshatsang Y."/>
            <person name="Chuda L."/>
            <person name="Citroen M."/>
            <person name="Collymore A."/>
            <person name="Cooke P."/>
            <person name="Costello M."/>
            <person name="D'Aco K."/>
            <person name="Daza R."/>
            <person name="De Haan G."/>
            <person name="DeGray S."/>
            <person name="DeMaso C."/>
            <person name="Dhargay N."/>
            <person name="Dooley K."/>
            <person name="Dooley E."/>
            <person name="Doricent M."/>
            <person name="Dorje P."/>
            <person name="Dorjee K."/>
            <person name="Dupes A."/>
            <person name="Elong R."/>
            <person name="Falk J."/>
            <person name="Farina A."/>
            <person name="Faro S."/>
            <person name="Ferguson D."/>
            <person name="Fisher S."/>
            <person name="Foley C.D."/>
            <person name="Franke A."/>
            <person name="Friedrich D."/>
            <person name="Gadbois L."/>
            <person name="Gearin G."/>
            <person name="Gearin C.R."/>
            <person name="Giannoukos G."/>
            <person name="Goode T."/>
            <person name="Graham J."/>
            <person name="Grandbois E."/>
            <person name="Grewal S."/>
            <person name="Gyaltsen K."/>
            <person name="Hafez N."/>
            <person name="Hagos B."/>
            <person name="Hall J."/>
            <person name="Henson C."/>
            <person name="Hollinger A."/>
            <person name="Honan T."/>
            <person name="Huard M.D."/>
            <person name="Hughes L."/>
            <person name="Hurhula B."/>
            <person name="Husby M.E."/>
            <person name="Kamat A."/>
            <person name="Kanga B."/>
            <person name="Kashin S."/>
            <person name="Khazanovich D."/>
            <person name="Kisner P."/>
            <person name="Lance K."/>
            <person name="Lara M."/>
            <person name="Lee W."/>
            <person name="Lennon N."/>
            <person name="Letendre F."/>
            <person name="LeVine R."/>
            <person name="Lipovsky A."/>
            <person name="Liu X."/>
            <person name="Liu J."/>
            <person name="Liu S."/>
            <person name="Lokyitsang T."/>
            <person name="Lokyitsang Y."/>
            <person name="Lubonja R."/>
            <person name="Lui A."/>
            <person name="MacDonald P."/>
            <person name="Magnisalis V."/>
            <person name="Maru K."/>
            <person name="Matthews C."/>
            <person name="McCusker W."/>
            <person name="McDonough S."/>
            <person name="Mehta T."/>
            <person name="Meldrim J."/>
            <person name="Meneus L."/>
            <person name="Mihai O."/>
            <person name="Mihalev A."/>
            <person name="Mihova T."/>
            <person name="Mittelman R."/>
            <person name="Mlenga V."/>
            <person name="Montmayeur A."/>
            <person name="Mulrain L."/>
            <person name="Navidi A."/>
            <person name="Naylor J."/>
            <person name="Negash T."/>
            <person name="Nguyen T."/>
            <person name="Nguyen N."/>
            <person name="Nicol R."/>
            <person name="Norbu C."/>
            <person name="Norbu N."/>
            <person name="Novod N."/>
            <person name="O'Neill B."/>
            <person name="Osman S."/>
            <person name="Markiewicz E."/>
            <person name="Oyono O.L."/>
            <person name="Patti C."/>
            <person name="Phunkhang P."/>
            <person name="Pierre F."/>
            <person name="Priest M."/>
            <person name="Raghuraman S."/>
            <person name="Rege F."/>
            <person name="Reyes R."/>
            <person name="Rise C."/>
            <person name="Rogov P."/>
            <person name="Ross K."/>
            <person name="Ryan E."/>
            <person name="Settipalli S."/>
            <person name="Shea T."/>
            <person name="Sherpa N."/>
            <person name="Shi L."/>
            <person name="Shih D."/>
            <person name="Sparrow T."/>
            <person name="Spaulding J."/>
            <person name="Stalker J."/>
            <person name="Stange-Thomann N."/>
            <person name="Stavropoulos S."/>
            <person name="Stone C."/>
            <person name="Strader C."/>
            <person name="Tesfaye S."/>
            <person name="Thomson T."/>
            <person name="Thoulutsang Y."/>
            <person name="Thoulutsang D."/>
            <person name="Topham K."/>
            <person name="Topping I."/>
            <person name="Tsamla T."/>
            <person name="Vassiliev H."/>
            <person name="Vo A."/>
            <person name="Wangchuk T."/>
            <person name="Wangdi T."/>
            <person name="Weiand M."/>
            <person name="Wilkinson J."/>
            <person name="Wilson A."/>
            <person name="Yadav S."/>
            <person name="Young G."/>
            <person name="Yu Q."/>
            <person name="Zembek L."/>
            <person name="Zhong D."/>
            <person name="Zimmer A."/>
            <person name="Zwirko Z."/>
            <person name="Jaffe D.B."/>
            <person name="Alvarez P."/>
            <person name="Brockman W."/>
            <person name="Butler J."/>
            <person name="Chin C."/>
            <person name="Gnerre S."/>
            <person name="Grabherr M."/>
            <person name="Kleber M."/>
            <person name="Mauceli E."/>
            <person name="MacCallum I."/>
        </authorList>
    </citation>
    <scope>NUCLEOTIDE SEQUENCE [LARGE SCALE GENOMIC DNA]</scope>
    <source>
        <strain evidence="3">MSH-3 / Tucson 14011-0111.49</strain>
    </source>
</reference>
<gene>
    <name evidence="2" type="primary">Dper\GL10187</name>
    <name evidence="2" type="ORF">Dper_GL10187</name>
</gene>
<feature type="compositionally biased region" description="Low complexity" evidence="1">
    <location>
        <begin position="50"/>
        <end position="65"/>
    </location>
</feature>
<protein>
    <submittedName>
        <fullName evidence="2">GL10187</fullName>
    </submittedName>
</protein>
<name>B4H4Y6_DROPE</name>
<accession>B4H4Y6</accession>
<dbReference type="OMA" id="SENGCHG"/>
<keyword evidence="3" id="KW-1185">Reference proteome</keyword>
<evidence type="ECO:0000313" key="3">
    <source>
        <dbReference type="Proteomes" id="UP000008744"/>
    </source>
</evidence>